<dbReference type="GO" id="GO:0008270">
    <property type="term" value="F:zinc ion binding"/>
    <property type="evidence" value="ECO:0007669"/>
    <property type="project" value="InterPro"/>
</dbReference>
<comment type="similarity">
    <text evidence="1">Belongs to the ros/MucR family.</text>
</comment>
<comment type="caution">
    <text evidence="3">The sequence shown here is derived from an EMBL/GenBank/DDBJ whole genome shotgun (WGS) entry which is preliminary data.</text>
</comment>
<dbReference type="GO" id="GO:0003677">
    <property type="term" value="F:DNA binding"/>
    <property type="evidence" value="ECO:0007669"/>
    <property type="project" value="InterPro"/>
</dbReference>
<evidence type="ECO:0000256" key="1">
    <source>
        <dbReference type="ARBA" id="ARBA00007031"/>
    </source>
</evidence>
<dbReference type="EMBL" id="PVBR01000006">
    <property type="protein sequence ID" value="PRD43518.1"/>
    <property type="molecule type" value="Genomic_DNA"/>
</dbReference>
<dbReference type="RefSeq" id="WP_105741730.1">
    <property type="nucleotide sequence ID" value="NZ_PVBR01000006.1"/>
</dbReference>
<dbReference type="Gene3D" id="1.10.10.1550">
    <property type="entry name" value="ROS/MUCR transcriptional regulator protein"/>
    <property type="match status" value="1"/>
</dbReference>
<evidence type="ECO:0000313" key="3">
    <source>
        <dbReference type="EMBL" id="PRD43518.1"/>
    </source>
</evidence>
<feature type="region of interest" description="Disordered" evidence="2">
    <location>
        <begin position="124"/>
        <end position="155"/>
    </location>
</feature>
<dbReference type="InterPro" id="IPR041920">
    <property type="entry name" value="ROS/MUCR_sf"/>
</dbReference>
<protein>
    <submittedName>
        <fullName evidence="3">MucR family transcriptional regulator</fullName>
    </submittedName>
</protein>
<name>A0A2S9ISL4_9HYPH</name>
<organism evidence="3 4">
    <name type="scientific">Phyllobacterium phragmitis</name>
    <dbReference type="NCBI Taxonomy" id="2670329"/>
    <lineage>
        <taxon>Bacteria</taxon>
        <taxon>Pseudomonadati</taxon>
        <taxon>Pseudomonadota</taxon>
        <taxon>Alphaproteobacteria</taxon>
        <taxon>Hyphomicrobiales</taxon>
        <taxon>Phyllobacteriaceae</taxon>
        <taxon>Phyllobacterium</taxon>
    </lineage>
</organism>
<evidence type="ECO:0000313" key="4">
    <source>
        <dbReference type="Proteomes" id="UP000239434"/>
    </source>
</evidence>
<evidence type="ECO:0000256" key="2">
    <source>
        <dbReference type="SAM" id="MobiDB-lite"/>
    </source>
</evidence>
<dbReference type="Proteomes" id="UP000239434">
    <property type="component" value="Unassembled WGS sequence"/>
</dbReference>
<dbReference type="GO" id="GO:0006355">
    <property type="term" value="P:regulation of DNA-templated transcription"/>
    <property type="evidence" value="ECO:0007669"/>
    <property type="project" value="InterPro"/>
</dbReference>
<dbReference type="AlphaFoldDB" id="A0A2S9ISL4"/>
<gene>
    <name evidence="3" type="ORF">C5748_09600</name>
</gene>
<accession>A0A2S9ISL4</accession>
<dbReference type="Pfam" id="PF05443">
    <property type="entry name" value="ROS_MUCR"/>
    <property type="match status" value="1"/>
</dbReference>
<sequence length="155" mass="16683">MTEENTQAAANLVELTAEIVSAYVSNNPVPPSELPSLVADTHAAIANLAAGAKAEQPEEKPVPAVSVRKSITPGFLICLEDGKQFKSLKRHLATHYNLTPDQYRQKWNLPADYPMAPNYSATRSALAKSAGLGRRPPAGQPTPAPKRPTIKLKFS</sequence>
<dbReference type="InterPro" id="IPR008807">
    <property type="entry name" value="ROS_MUCR"/>
</dbReference>
<keyword evidence="4" id="KW-1185">Reference proteome</keyword>
<reference evidence="3 4" key="1">
    <citation type="submission" date="2018-02" db="EMBL/GenBank/DDBJ databases">
        <title>The draft genome of Phyllobacterium sp. 1N-3.</title>
        <authorList>
            <person name="Liu L."/>
            <person name="Li L."/>
            <person name="Zhang X."/>
            <person name="Wang T."/>
            <person name="Liang L."/>
        </authorList>
    </citation>
    <scope>NUCLEOTIDE SEQUENCE [LARGE SCALE GENOMIC DNA]</scope>
    <source>
        <strain evidence="3 4">1N-3</strain>
    </source>
</reference>
<proteinExistence type="inferred from homology"/>